<geneLocation type="plasmid" evidence="1 2">
    <name>pAzo01</name>
</geneLocation>
<protein>
    <submittedName>
        <fullName evidence="1">Virulence-associated protein VapC-like protein</fullName>
    </submittedName>
</protein>
<organism evidence="1 2">
    <name type="scientific">Nostoc azollae (strain 0708)</name>
    <name type="common">Anabaena azollae (strain 0708)</name>
    <dbReference type="NCBI Taxonomy" id="551115"/>
    <lineage>
        <taxon>Bacteria</taxon>
        <taxon>Bacillati</taxon>
        <taxon>Cyanobacteriota</taxon>
        <taxon>Cyanophyceae</taxon>
        <taxon>Nostocales</taxon>
        <taxon>Nostocaceae</taxon>
        <taxon>Trichormus</taxon>
    </lineage>
</organism>
<evidence type="ECO:0000313" key="1">
    <source>
        <dbReference type="EMBL" id="ADI66263.1"/>
    </source>
</evidence>
<dbReference type="KEGG" id="naz:Aazo_5238"/>
<dbReference type="AlphaFoldDB" id="D7E5K4"/>
<reference evidence="1 2" key="1">
    <citation type="journal article" date="2010" name="PLoS ONE">
        <title>Genome erosion in a nitrogen-fixing vertically transmitted endosymbiotic multicellular cyanobacterium.</title>
        <authorList>
            <person name="Ran L."/>
            <person name="Larsson J."/>
            <person name="Vigil-Stenman T."/>
            <person name="Nylander J.A."/>
            <person name="Ininbergs K."/>
            <person name="Zheng W.W."/>
            <person name="Lapidus A."/>
            <person name="Lowry S."/>
            <person name="Haselkorn R."/>
            <person name="Bergman B."/>
        </authorList>
    </citation>
    <scope>NUCLEOTIDE SEQUENCE [LARGE SCALE GENOMIC DNA]</scope>
    <source>
        <strain evidence="2">0708</strain>
        <plasmid evidence="2">Plasmid pAzo01</plasmid>
    </source>
</reference>
<dbReference type="Proteomes" id="UP000001511">
    <property type="component" value="Plasmid pAzo01"/>
</dbReference>
<accession>D7E5K4</accession>
<dbReference type="EMBL" id="CP002060">
    <property type="protein sequence ID" value="ADI66263.1"/>
    <property type="molecule type" value="Genomic_DNA"/>
</dbReference>
<sequence length="50" mass="5834">MTYLYLLDINIISELIKNVTGVRFSKIHDVREDKINILGFCSLTTNYELI</sequence>
<dbReference type="HOGENOM" id="CLU_3120473_0_0_3"/>
<gene>
    <name evidence="1" type="ordered locus">Aazo_5238</name>
</gene>
<keyword evidence="2" id="KW-1185">Reference proteome</keyword>
<name>D7E5K4_NOSA0</name>
<proteinExistence type="predicted"/>
<evidence type="ECO:0000313" key="2">
    <source>
        <dbReference type="Proteomes" id="UP000001511"/>
    </source>
</evidence>
<keyword evidence="1" id="KW-0614">Plasmid</keyword>